<dbReference type="Proteomes" id="UP000070188">
    <property type="component" value="Unassembled WGS sequence"/>
</dbReference>
<accession>A0A132MUD0</accession>
<keyword evidence="2" id="KW-1185">Reference proteome</keyword>
<sequence>MFPALLLLAAACGGQQDTHAHDHAGHDHGHMAHYTGNGLTEVVHGYRLGEVSGPPTAGKTGRLSFRVYAPSGRAQTEFEIEQTKKMHVYVVRKDLTDFDHVHPEMAADGTWSTPLTLERPGPYRVVAEFLAKDDQGVTHHLVLGTDIEVPGAYQAATLPPPTSSTAVDGYEVSVDGQPVAGRISPLTLRFSRDGRPVTDLQPFLGAYAHLTGFHEGDLAVTHLHPEQQAAGDKPGGPKLDVAAQFLFPGRYRIYIQFQAGQTVHTAPITLQVR</sequence>
<reference evidence="2" key="1">
    <citation type="submission" date="2015-04" db="EMBL/GenBank/DDBJ databases">
        <title>Physiological reanalysis, assessment of diazotrophy, and genome sequences of multiple isolates of Streptomyces thermoautotrophicus.</title>
        <authorList>
            <person name="MacKellar D.C."/>
            <person name="Lieber L."/>
            <person name="Norman J."/>
            <person name="Bolger A."/>
            <person name="Tobin C."/>
            <person name="Murray J.W."/>
            <person name="Chang R."/>
            <person name="Ford T."/>
            <person name="Nguyen P.Q."/>
            <person name="Woodward J."/>
            <person name="Permingeat H."/>
            <person name="Joshi N.S."/>
            <person name="Silver P.A."/>
            <person name="Usadel B."/>
            <person name="Rutherford A.W."/>
            <person name="Friesen M."/>
            <person name="Prell J."/>
        </authorList>
    </citation>
    <scope>NUCLEOTIDE SEQUENCE [LARGE SCALE GENOMIC DNA]</scope>
    <source>
        <strain evidence="2">H1</strain>
    </source>
</reference>
<evidence type="ECO:0000313" key="2">
    <source>
        <dbReference type="Proteomes" id="UP000070188"/>
    </source>
</evidence>
<dbReference type="STRING" id="1469144.LI90_2000"/>
<dbReference type="AlphaFoldDB" id="A0A132MUD0"/>
<dbReference type="EMBL" id="LAXD01000001">
    <property type="protein sequence ID" value="KWX00972.1"/>
    <property type="molecule type" value="Genomic_DNA"/>
</dbReference>
<dbReference type="PATRIC" id="fig|1469144.10.peg.2168"/>
<comment type="caution">
    <text evidence="1">The sequence shown here is derived from an EMBL/GenBank/DDBJ whole genome shotgun (WGS) entry which is preliminary data.</text>
</comment>
<organism evidence="1 2">
    <name type="scientific">Carbonactinospora thermoautotrophica</name>
    <dbReference type="NCBI Taxonomy" id="1469144"/>
    <lineage>
        <taxon>Bacteria</taxon>
        <taxon>Bacillati</taxon>
        <taxon>Actinomycetota</taxon>
        <taxon>Actinomycetes</taxon>
        <taxon>Kitasatosporales</taxon>
        <taxon>Carbonactinosporaceae</taxon>
        <taxon>Carbonactinospora</taxon>
    </lineage>
</organism>
<protein>
    <submittedName>
        <fullName evidence="1">Putative secreted protein</fullName>
    </submittedName>
</protein>
<name>A0A132MUD0_9ACTN</name>
<evidence type="ECO:0000313" key="1">
    <source>
        <dbReference type="EMBL" id="KWX00972.1"/>
    </source>
</evidence>
<proteinExistence type="predicted"/>
<gene>
    <name evidence="1" type="ORF">LI90_2000</name>
</gene>